<reference evidence="12" key="1">
    <citation type="submission" date="2022-07" db="EMBL/GenBank/DDBJ databases">
        <title>Phylogenomic reconstructions and comparative analyses of Kickxellomycotina fungi.</title>
        <authorList>
            <person name="Reynolds N.K."/>
            <person name="Stajich J.E."/>
            <person name="Barry K."/>
            <person name="Grigoriev I.V."/>
            <person name="Crous P."/>
            <person name="Smith M.E."/>
        </authorList>
    </citation>
    <scope>NUCLEOTIDE SEQUENCE</scope>
    <source>
        <strain evidence="12">NBRC 100468</strain>
    </source>
</reference>
<evidence type="ECO:0000313" key="12">
    <source>
        <dbReference type="EMBL" id="KAJ1914856.1"/>
    </source>
</evidence>
<evidence type="ECO:0000313" key="13">
    <source>
        <dbReference type="Proteomes" id="UP001150538"/>
    </source>
</evidence>
<dbReference type="GO" id="GO:1990456">
    <property type="term" value="P:mitochondrion-endoplasmic reticulum membrane tethering"/>
    <property type="evidence" value="ECO:0007669"/>
    <property type="project" value="TreeGrafter"/>
</dbReference>
<dbReference type="PANTHER" id="PTHR28204">
    <property type="entry name" value="MITOCHONDRIAL DISTRIBUTION AND MORPHOLOGY PROTEIN 12"/>
    <property type="match status" value="1"/>
</dbReference>
<dbReference type="EMBL" id="JANBPU010000176">
    <property type="protein sequence ID" value="KAJ1914856.1"/>
    <property type="molecule type" value="Genomic_DNA"/>
</dbReference>
<evidence type="ECO:0000256" key="8">
    <source>
        <dbReference type="ARBA" id="ARBA00023136"/>
    </source>
</evidence>
<name>A0A9W7ZS15_9FUNG</name>
<feature type="compositionally biased region" description="Acidic residues" evidence="10">
    <location>
        <begin position="135"/>
        <end position="145"/>
    </location>
</feature>
<evidence type="ECO:0000256" key="9">
    <source>
        <dbReference type="HAMAP-Rule" id="MF_03104"/>
    </source>
</evidence>
<dbReference type="GO" id="GO:0045040">
    <property type="term" value="P:protein insertion into mitochondrial outer membrane"/>
    <property type="evidence" value="ECO:0007669"/>
    <property type="project" value="UniProtKB-UniRule"/>
</dbReference>
<comment type="function">
    <text evidence="9">Component of the ERMES/MDM complex, which serves as a molecular tether to connect the endoplasmic reticulum (ER) and mitochondria. Components of this complex are involved in the control of mitochondrial shape and protein biogenesis, and function in nonvesicular lipid trafficking between the ER and mitochondria. MDM12 is required for the interaction of the ER-resident membrane protein MMM1 and the outer mitochondrial membrane-resident beta-barrel protein MDM10. The MDM12-MMM1 subcomplex functions in the major beta-barrel assembly pathway that is responsible for biogenesis of all mitochondrial outer membrane beta-barrel proteins, and acts in a late step after the SAM complex. The MDM10-MDM12-MMM1 subcomplex further acts in the TOM40-specific pathway after the action of the MDM12-MMM1 complex. Essential for establishing and maintaining the structure of mitochondria and maintenance of mtDNA nucleoids.</text>
</comment>
<evidence type="ECO:0000256" key="2">
    <source>
        <dbReference type="ARBA" id="ARBA00022448"/>
    </source>
</evidence>
<evidence type="ECO:0000256" key="6">
    <source>
        <dbReference type="ARBA" id="ARBA00023121"/>
    </source>
</evidence>
<dbReference type="GO" id="GO:0008289">
    <property type="term" value="F:lipid binding"/>
    <property type="evidence" value="ECO:0007669"/>
    <property type="project" value="UniProtKB-KW"/>
</dbReference>
<keyword evidence="5" id="KW-0445">Lipid transport</keyword>
<proteinExistence type="inferred from homology"/>
<dbReference type="PANTHER" id="PTHR28204:SF1">
    <property type="entry name" value="MITOCHONDRIAL DISTRIBUTION AND MORPHOLOGY PROTEIN 12"/>
    <property type="match status" value="1"/>
</dbReference>
<evidence type="ECO:0000256" key="1">
    <source>
        <dbReference type="ARBA" id="ARBA00004370"/>
    </source>
</evidence>
<keyword evidence="3 9" id="KW-1000">Mitochondrion outer membrane</keyword>
<evidence type="ECO:0000256" key="7">
    <source>
        <dbReference type="ARBA" id="ARBA00023128"/>
    </source>
</evidence>
<dbReference type="GO" id="GO:0005789">
    <property type="term" value="C:endoplasmic reticulum membrane"/>
    <property type="evidence" value="ECO:0007669"/>
    <property type="project" value="UniProtKB-SubCell"/>
</dbReference>
<gene>
    <name evidence="12" type="primary">MDM12_2</name>
    <name evidence="9" type="synonym">MDM12</name>
    <name evidence="12" type="ORF">H4219_004596</name>
</gene>
<keyword evidence="13" id="KW-1185">Reference proteome</keyword>
<dbReference type="AlphaFoldDB" id="A0A9W7ZS15"/>
<dbReference type="Pfam" id="PF26544">
    <property type="entry name" value="Mdm12"/>
    <property type="match status" value="3"/>
</dbReference>
<keyword evidence="7 9" id="KW-0496">Mitochondrion</keyword>
<feature type="compositionally biased region" description="Polar residues" evidence="10">
    <location>
        <begin position="82"/>
        <end position="91"/>
    </location>
</feature>
<dbReference type="Proteomes" id="UP001150538">
    <property type="component" value="Unassembled WGS sequence"/>
</dbReference>
<keyword evidence="4 9" id="KW-0256">Endoplasmic reticulum</keyword>
<sequence length="402" mass="44638">MSFQIYWEKLDKKVASDVQKKLNDFFAKLPKNSNIAGEIHVQDLDFGVIPPQIELVDITEPFPEFYLPTEDSEDDDNDSANGFNSRSYYSSAPGTGRGDYHGYQLDRASMSGYSKGTSGRFDHEIMDSYSIDQDQDADLGVDDTSEDGRMTTISSSTRNYSIPKSPLITRETFGNIGYGGAMTPHMRFFGRGGGNGAGVVRGDGGLYIPVFGNGGSGLASPLQGPNRIFGGQNRLYSWPGINSMQQSPTSTVMDKHNQKNNGYVEKTEEDIQFTLKLKYSGDMTATLATKIQLNYPADSFISLPVTLYITKIRFEATAVVAHLKDRINLCFLEPEESNTSILQDMKIRSEIGDNQTHVLKNVEKIETFIIDQLRHAIDNDFVFPSYSSIELDGDDNQDFSVS</sequence>
<evidence type="ECO:0000256" key="4">
    <source>
        <dbReference type="ARBA" id="ARBA00022824"/>
    </source>
</evidence>
<accession>A0A9W7ZS15</accession>
<keyword evidence="6" id="KW-0446">Lipid-binding</keyword>
<comment type="subunit">
    <text evidence="9">Component of the ER-mitochondria encounter structure (ERMES) or MDM complex, composed of MMM1, MDM10, MDM12 and MDM34. A MMM1 homodimer associates with one molecule of MDM12 on each side in a pairwise head-to-tail manner, and the SMP-LTD domains of MMM1 and MDM12 generate a continuous hydrophobic tunnel for phospholipid trafficking.</text>
</comment>
<evidence type="ECO:0000256" key="3">
    <source>
        <dbReference type="ARBA" id="ARBA00022787"/>
    </source>
</evidence>
<comment type="similarity">
    <text evidence="9">Belongs to the MDM12 family.</text>
</comment>
<dbReference type="OrthoDB" id="3356905at2759"/>
<feature type="region of interest" description="Disordered" evidence="10">
    <location>
        <begin position="65"/>
        <end position="91"/>
    </location>
</feature>
<feature type="region of interest" description="Disordered" evidence="10">
    <location>
        <begin position="135"/>
        <end position="159"/>
    </location>
</feature>
<dbReference type="GO" id="GO:0032865">
    <property type="term" value="C:ERMES complex"/>
    <property type="evidence" value="ECO:0007669"/>
    <property type="project" value="UniProtKB-UniRule"/>
</dbReference>
<comment type="subcellular location">
    <subcellularLocation>
        <location evidence="1">Membrane</location>
    </subcellularLocation>
    <subcellularLocation>
        <location evidence="9">Mitochondrion outer membrane</location>
        <topology evidence="9">Peripheral membrane protein</topology>
        <orientation evidence="9">Cytoplasmic side</orientation>
    </subcellularLocation>
    <subcellularLocation>
        <location evidence="9">Endoplasmic reticulum membrane</location>
        <topology evidence="9">Peripheral membrane protein</topology>
        <orientation evidence="9">Cytoplasmic side</orientation>
    </subcellularLocation>
    <text evidence="9">The ERMES/MDM complex localizes to a few discrete foci (around 10 per single cell), that represent mitochondria-endoplasmic reticulum junctions. These foci are often found next to mtDNA nucleoids.</text>
</comment>
<dbReference type="HAMAP" id="MF_03104">
    <property type="entry name" value="Mdm12"/>
    <property type="match status" value="1"/>
</dbReference>
<organism evidence="12 13">
    <name type="scientific">Mycoemilia scoparia</name>
    <dbReference type="NCBI Taxonomy" id="417184"/>
    <lineage>
        <taxon>Eukaryota</taxon>
        <taxon>Fungi</taxon>
        <taxon>Fungi incertae sedis</taxon>
        <taxon>Zoopagomycota</taxon>
        <taxon>Kickxellomycotina</taxon>
        <taxon>Kickxellomycetes</taxon>
        <taxon>Kickxellales</taxon>
        <taxon>Kickxellaceae</taxon>
        <taxon>Mycoemilia</taxon>
    </lineage>
</organism>
<keyword evidence="2" id="KW-0813">Transport</keyword>
<comment type="caution">
    <text evidence="12">The sequence shown here is derived from an EMBL/GenBank/DDBJ whole genome shotgun (WGS) entry which is preliminary data.</text>
</comment>
<protein>
    <recommendedName>
        <fullName evidence="9">Mitochondrial distribution and morphology protein 12</fullName>
    </recommendedName>
    <alternativeName>
        <fullName evidence="9">Mitochondrial inheritance component MDM12</fullName>
    </alternativeName>
</protein>
<evidence type="ECO:0000256" key="5">
    <source>
        <dbReference type="ARBA" id="ARBA00023055"/>
    </source>
</evidence>
<evidence type="ECO:0000259" key="11">
    <source>
        <dbReference type="PROSITE" id="PS51847"/>
    </source>
</evidence>
<dbReference type="GO" id="GO:0015914">
    <property type="term" value="P:phospholipid transport"/>
    <property type="evidence" value="ECO:0007669"/>
    <property type="project" value="TreeGrafter"/>
</dbReference>
<keyword evidence="8 9" id="KW-0472">Membrane</keyword>
<evidence type="ECO:0000256" key="10">
    <source>
        <dbReference type="SAM" id="MobiDB-lite"/>
    </source>
</evidence>
<dbReference type="InterPro" id="IPR031468">
    <property type="entry name" value="SMP_LBD"/>
</dbReference>
<dbReference type="PROSITE" id="PS51847">
    <property type="entry name" value="SMP"/>
    <property type="match status" value="1"/>
</dbReference>
<dbReference type="InterPro" id="IPR027532">
    <property type="entry name" value="Mdm12"/>
</dbReference>
<feature type="domain" description="SMP-LTD" evidence="11">
    <location>
        <begin position="1"/>
        <end position="392"/>
    </location>
</feature>